<dbReference type="InParanoid" id="A0A1Y2BCH9"/>
<dbReference type="OrthoDB" id="368507at2759"/>
<comment type="caution">
    <text evidence="1">The sequence shown here is derived from an EMBL/GenBank/DDBJ whole genome shotgun (WGS) entry which is preliminary data.</text>
</comment>
<accession>A0A1Y2BCH9</accession>
<evidence type="ECO:0000313" key="2">
    <source>
        <dbReference type="Proteomes" id="UP000193986"/>
    </source>
</evidence>
<dbReference type="GO" id="GO:0043248">
    <property type="term" value="P:proteasome assembly"/>
    <property type="evidence" value="ECO:0007669"/>
    <property type="project" value="InterPro"/>
</dbReference>
<reference evidence="1 2" key="1">
    <citation type="submission" date="2016-07" db="EMBL/GenBank/DDBJ databases">
        <title>Pervasive Adenine N6-methylation of Active Genes in Fungi.</title>
        <authorList>
            <consortium name="DOE Joint Genome Institute"/>
            <person name="Mondo S.J."/>
            <person name="Dannebaum R.O."/>
            <person name="Kuo R.C."/>
            <person name="Labutti K."/>
            <person name="Haridas S."/>
            <person name="Kuo A."/>
            <person name="Salamov A."/>
            <person name="Ahrendt S.R."/>
            <person name="Lipzen A."/>
            <person name="Sullivan W."/>
            <person name="Andreopoulos W.B."/>
            <person name="Clum A."/>
            <person name="Lindquist E."/>
            <person name="Daum C."/>
            <person name="Ramamoorthy G.K."/>
            <person name="Gryganskyi A."/>
            <person name="Culley D."/>
            <person name="Magnuson J.K."/>
            <person name="James T.Y."/>
            <person name="O'Malley M.A."/>
            <person name="Stajich J.E."/>
            <person name="Spatafora J.W."/>
            <person name="Visel A."/>
            <person name="Grigoriev I.V."/>
        </authorList>
    </citation>
    <scope>NUCLEOTIDE SEQUENCE [LARGE SCALE GENOMIC DNA]</scope>
    <source>
        <strain evidence="1 2">68-887.2</strain>
    </source>
</reference>
<dbReference type="PANTHER" id="PTHR33559:SF1">
    <property type="entry name" value="PROTEASOME ASSEMBLY CHAPERONE 4"/>
    <property type="match status" value="1"/>
</dbReference>
<dbReference type="Pfam" id="PF16093">
    <property type="entry name" value="PAC4"/>
    <property type="match status" value="1"/>
</dbReference>
<dbReference type="PANTHER" id="PTHR33559">
    <property type="entry name" value="PROTEASOME ASSEMBLY CHAPERONE 4"/>
    <property type="match status" value="1"/>
</dbReference>
<sequence length="162" mass="17401">MTDLTPSITTHHTNIPSPLPSSPSFVFHLTRLRDTLMLWVGTGPPSDGSFAAGLSDTVPSTSIEEKKIAAEWAVGMPGRGSIPVTSTPIYRSGTSDLAVPLSSRLARRFPPNQIHLSLSLPTSLTAQSGPSLDPFANKVLLVMEKKLVAWIEEVLNEEKKAS</sequence>
<evidence type="ECO:0008006" key="3">
    <source>
        <dbReference type="Google" id="ProtNLM"/>
    </source>
</evidence>
<gene>
    <name evidence="1" type="ORF">BCR39DRAFT_376013</name>
</gene>
<proteinExistence type="predicted"/>
<dbReference type="Proteomes" id="UP000193986">
    <property type="component" value="Unassembled WGS sequence"/>
</dbReference>
<dbReference type="AlphaFoldDB" id="A0A1Y2BCH9"/>
<organism evidence="1 2">
    <name type="scientific">Naematelia encephala</name>
    <dbReference type="NCBI Taxonomy" id="71784"/>
    <lineage>
        <taxon>Eukaryota</taxon>
        <taxon>Fungi</taxon>
        <taxon>Dikarya</taxon>
        <taxon>Basidiomycota</taxon>
        <taxon>Agaricomycotina</taxon>
        <taxon>Tremellomycetes</taxon>
        <taxon>Tremellales</taxon>
        <taxon>Naemateliaceae</taxon>
        <taxon>Naematelia</taxon>
    </lineage>
</organism>
<keyword evidence="2" id="KW-1185">Reference proteome</keyword>
<protein>
    <recommendedName>
        <fullName evidence="3">Proteasome assembly chaperone 4</fullName>
    </recommendedName>
</protein>
<dbReference type="EMBL" id="MCFC01000009">
    <property type="protein sequence ID" value="ORY32542.1"/>
    <property type="molecule type" value="Genomic_DNA"/>
</dbReference>
<evidence type="ECO:0000313" key="1">
    <source>
        <dbReference type="EMBL" id="ORY32542.1"/>
    </source>
</evidence>
<dbReference type="InterPro" id="IPR032157">
    <property type="entry name" value="PAC4"/>
</dbReference>
<name>A0A1Y2BCH9_9TREE</name>